<comment type="cofactor">
    <cofactor evidence="9">
        <name>[4Fe-4S] cluster</name>
        <dbReference type="ChEBI" id="CHEBI:49883"/>
    </cofactor>
    <text evidence="9">Binds 2 [4Fe-4S] clusters. Binds 1 [4Fe-4S] cluster coordinated with 3 cysteines and an exchangeable S-adenosyl-L-methionine.</text>
</comment>
<evidence type="ECO:0000256" key="6">
    <source>
        <dbReference type="ARBA" id="ARBA00023014"/>
    </source>
</evidence>
<dbReference type="InterPro" id="IPR023993">
    <property type="entry name" value="TYW1_archaea"/>
</dbReference>
<reference evidence="11 12" key="1">
    <citation type="submission" date="2023-03" db="EMBL/GenBank/DDBJ databases">
        <title>WGS of Methanotrichaceae archaeon Mx.</title>
        <authorList>
            <person name="Sorokin D.Y."/>
            <person name="Merkel A.Y."/>
        </authorList>
    </citation>
    <scope>NUCLEOTIDE SEQUENCE [LARGE SCALE GENOMIC DNA]</scope>
    <source>
        <strain evidence="11 12">Mx</strain>
    </source>
</reference>
<feature type="binding site" evidence="9">
    <location>
        <position position="41"/>
    </location>
    <ligand>
        <name>[4Fe-4S] cluster</name>
        <dbReference type="ChEBI" id="CHEBI:49883"/>
        <label>1</label>
    </ligand>
</feature>
<protein>
    <recommendedName>
        <fullName evidence="9">S-adenosyl-L-methionine-dependent tRNA 4-demethylwyosine synthase</fullName>
        <ecNumber evidence="9">4.1.3.44</ecNumber>
    </recommendedName>
    <alternativeName>
        <fullName evidence="9">tRNA wyosine derivatives biosynthesis protein Taw1</fullName>
    </alternativeName>
</protein>
<dbReference type="InterPro" id="IPR034556">
    <property type="entry name" value="tRNA_wybutosine-synthase"/>
</dbReference>
<evidence type="ECO:0000256" key="3">
    <source>
        <dbReference type="ARBA" id="ARBA00022694"/>
    </source>
</evidence>
<evidence type="ECO:0000256" key="4">
    <source>
        <dbReference type="ARBA" id="ARBA00022723"/>
    </source>
</evidence>
<keyword evidence="3 9" id="KW-0819">tRNA processing</keyword>
<dbReference type="SUPFAM" id="SSF102114">
    <property type="entry name" value="Radical SAM enzymes"/>
    <property type="match status" value="1"/>
</dbReference>
<organism evidence="11 12">
    <name type="scientific">Candidatus Methanocrinis natronophilus</name>
    <dbReference type="NCBI Taxonomy" id="3033396"/>
    <lineage>
        <taxon>Archaea</taxon>
        <taxon>Methanobacteriati</taxon>
        <taxon>Methanobacteriota</taxon>
        <taxon>Stenosarchaea group</taxon>
        <taxon>Methanomicrobia</taxon>
        <taxon>Methanotrichales</taxon>
        <taxon>Methanotrichaceae</taxon>
        <taxon>Methanocrinis</taxon>
    </lineage>
</organism>
<feature type="domain" description="Radical SAM core" evidence="10">
    <location>
        <begin position="47"/>
        <end position="284"/>
    </location>
</feature>
<keyword evidence="1 9" id="KW-0004">4Fe-4S</keyword>
<name>A0ABT5X7V1_9EURY</name>
<dbReference type="InterPro" id="IPR007197">
    <property type="entry name" value="rSAM"/>
</dbReference>
<evidence type="ECO:0000256" key="7">
    <source>
        <dbReference type="ARBA" id="ARBA00023239"/>
    </source>
</evidence>
<evidence type="ECO:0000259" key="10">
    <source>
        <dbReference type="PROSITE" id="PS51918"/>
    </source>
</evidence>
<dbReference type="Gene3D" id="3.20.20.70">
    <property type="entry name" value="Aldolase class I"/>
    <property type="match status" value="1"/>
</dbReference>
<comment type="subunit">
    <text evidence="9">Monomer.</text>
</comment>
<feature type="binding site" evidence="9">
    <location>
        <position position="63"/>
    </location>
    <ligand>
        <name>[4Fe-4S] cluster</name>
        <dbReference type="ChEBI" id="CHEBI:49883"/>
        <label>2</label>
        <note>4Fe-4S-S-AdoMet</note>
    </ligand>
</feature>
<comment type="similarity">
    <text evidence="9">Belongs to the TYW1 family.</text>
</comment>
<keyword evidence="6 9" id="KW-0411">Iron-sulfur</keyword>
<dbReference type="InterPro" id="IPR013917">
    <property type="entry name" value="tRNA_wybutosine-synth"/>
</dbReference>
<evidence type="ECO:0000256" key="1">
    <source>
        <dbReference type="ARBA" id="ARBA00022485"/>
    </source>
</evidence>
<comment type="caution">
    <text evidence="11">The sequence shown here is derived from an EMBL/GenBank/DDBJ whole genome shotgun (WGS) entry which is preliminary data.</text>
</comment>
<keyword evidence="12" id="KW-1185">Reference proteome</keyword>
<comment type="subcellular location">
    <subcellularLocation>
        <location evidence="9">Cytoplasm</location>
    </subcellularLocation>
</comment>
<keyword evidence="4 9" id="KW-0479">Metal-binding</keyword>
<feature type="binding site" evidence="9">
    <location>
        <position position="67"/>
    </location>
    <ligand>
        <name>[4Fe-4S] cluster</name>
        <dbReference type="ChEBI" id="CHEBI:49883"/>
        <label>2</label>
        <note>4Fe-4S-S-AdoMet</note>
    </ligand>
</feature>
<feature type="binding site" evidence="9">
    <location>
        <position position="28"/>
    </location>
    <ligand>
        <name>[4Fe-4S] cluster</name>
        <dbReference type="ChEBI" id="CHEBI:49883"/>
        <label>1</label>
    </ligand>
</feature>
<proteinExistence type="inferred from homology"/>
<gene>
    <name evidence="11" type="primary">twy1</name>
    <name evidence="9" type="synonym">taw1</name>
    <name evidence="11" type="ORF">P0O15_06280</name>
</gene>
<keyword evidence="2 9" id="KW-0949">S-adenosyl-L-methionine</keyword>
<dbReference type="SFLD" id="SFLDF00284">
    <property type="entry name" value="tRNA_wybutosine-synthesizing"/>
    <property type="match status" value="1"/>
</dbReference>
<dbReference type="EMBL" id="JARFPK010000019">
    <property type="protein sequence ID" value="MDF0590776.1"/>
    <property type="molecule type" value="Genomic_DNA"/>
</dbReference>
<sequence length="308" mass="34721">MEHFQREIKERLERQGYHLVAHGAVKPCLWLRRSIRGGDQCYKHHFYGIASHRCVQMTPTLLCNHRCLHCWRPIDDIPPGTGGWIEPAELLDGILFEQQRLISGYGGAPETTDSARLEEAKSPAHVAVSLMGEPTLYPMIKELVEEIKGRGMTAFLVTNGTNPEAIGEARPTQLYISLNAHNEETYRRVCNPSSNLWSRFLESLERVRDSPARTVARLTLARGLNMNDPHGYAELIETAEPDFVEVKAYMHLGSSRNRLGRESMPSHQEVMDFAKELSEILGYSLKDHVPLSRVALLSRGSANGRIDP</sequence>
<comment type="catalytic activity">
    <reaction evidence="8 9">
        <text>N(1)-methylguanosine(37) in tRNA(Phe) + pyruvate + S-adenosyl-L-methionine = 4-demethylwyosine(37) in tRNA(Phe) + 5'-deoxyadenosine + L-methionine + CO2 + H2O</text>
        <dbReference type="Rhea" id="RHEA:36347"/>
        <dbReference type="Rhea" id="RHEA-COMP:10164"/>
        <dbReference type="Rhea" id="RHEA-COMP:10165"/>
        <dbReference type="ChEBI" id="CHEBI:15361"/>
        <dbReference type="ChEBI" id="CHEBI:15377"/>
        <dbReference type="ChEBI" id="CHEBI:16526"/>
        <dbReference type="ChEBI" id="CHEBI:17319"/>
        <dbReference type="ChEBI" id="CHEBI:57844"/>
        <dbReference type="ChEBI" id="CHEBI:59789"/>
        <dbReference type="ChEBI" id="CHEBI:64315"/>
        <dbReference type="ChEBI" id="CHEBI:73542"/>
        <dbReference type="EC" id="4.1.3.44"/>
    </reaction>
</comment>
<dbReference type="HAMAP" id="MF_01921">
    <property type="entry name" value="TYW1_archaea"/>
    <property type="match status" value="1"/>
</dbReference>
<dbReference type="PANTHER" id="PTHR13930:SF0">
    <property type="entry name" value="S-ADENOSYL-L-METHIONINE-DEPENDENT TRNA 4-DEMETHYLWYOSINE SYNTHASE TYW1-RELATED"/>
    <property type="match status" value="1"/>
</dbReference>
<dbReference type="EC" id="4.1.3.44" evidence="9"/>
<keyword evidence="7 9" id="KW-0456">Lyase</keyword>
<keyword evidence="5 9" id="KW-0408">Iron</keyword>
<evidence type="ECO:0000313" key="12">
    <source>
        <dbReference type="Proteomes" id="UP001220010"/>
    </source>
</evidence>
<dbReference type="PROSITE" id="PS51918">
    <property type="entry name" value="RADICAL_SAM"/>
    <property type="match status" value="1"/>
</dbReference>
<feature type="binding site" evidence="9">
    <location>
        <position position="70"/>
    </location>
    <ligand>
        <name>[4Fe-4S] cluster</name>
        <dbReference type="ChEBI" id="CHEBI:49883"/>
        <label>2</label>
        <note>4Fe-4S-S-AdoMet</note>
    </ligand>
</feature>
<evidence type="ECO:0000313" key="11">
    <source>
        <dbReference type="EMBL" id="MDF0590776.1"/>
    </source>
</evidence>
<accession>A0ABT5X7V1</accession>
<dbReference type="Pfam" id="PF08608">
    <property type="entry name" value="Wyosine_form"/>
    <property type="match status" value="1"/>
</dbReference>
<keyword evidence="9" id="KW-0963">Cytoplasm</keyword>
<dbReference type="NCBIfam" id="TIGR03972">
    <property type="entry name" value="rSAM_TYW1"/>
    <property type="match status" value="1"/>
</dbReference>
<dbReference type="Pfam" id="PF04055">
    <property type="entry name" value="Radical_SAM"/>
    <property type="match status" value="1"/>
</dbReference>
<dbReference type="CDD" id="cd01335">
    <property type="entry name" value="Radical_SAM"/>
    <property type="match status" value="1"/>
</dbReference>
<feature type="binding site" evidence="9">
    <location>
        <position position="54"/>
    </location>
    <ligand>
        <name>[4Fe-4S] cluster</name>
        <dbReference type="ChEBI" id="CHEBI:49883"/>
        <label>1</label>
    </ligand>
</feature>
<dbReference type="PANTHER" id="PTHR13930">
    <property type="entry name" value="S-ADENOSYL-L-METHIONINE-DEPENDENT TRNA 4-DEMETHYLWYOSINE SYNTHASE"/>
    <property type="match status" value="1"/>
</dbReference>
<dbReference type="SFLD" id="SFLDG01071">
    <property type="entry name" value="tRNA_wybutosine-synthesizing"/>
    <property type="match status" value="1"/>
</dbReference>
<dbReference type="InterPro" id="IPR013785">
    <property type="entry name" value="Aldolase_TIM"/>
</dbReference>
<evidence type="ECO:0000256" key="2">
    <source>
        <dbReference type="ARBA" id="ARBA00022691"/>
    </source>
</evidence>
<evidence type="ECO:0000256" key="9">
    <source>
        <dbReference type="HAMAP-Rule" id="MF_01921"/>
    </source>
</evidence>
<dbReference type="InterPro" id="IPR058240">
    <property type="entry name" value="rSAM_sf"/>
</dbReference>
<dbReference type="Proteomes" id="UP001220010">
    <property type="component" value="Unassembled WGS sequence"/>
</dbReference>
<evidence type="ECO:0000256" key="8">
    <source>
        <dbReference type="ARBA" id="ARBA00049466"/>
    </source>
</evidence>
<evidence type="ECO:0000256" key="5">
    <source>
        <dbReference type="ARBA" id="ARBA00023004"/>
    </source>
</evidence>
<dbReference type="SFLD" id="SFLDS00029">
    <property type="entry name" value="Radical_SAM"/>
    <property type="match status" value="1"/>
</dbReference>
<dbReference type="RefSeq" id="WP_316966523.1">
    <property type="nucleotide sequence ID" value="NZ_JARFPK010000019.1"/>
</dbReference>
<comment type="function">
    <text evidence="9">Component of the wyosine derivatives biosynthesis pathway that catalyzes the condensation of N-methylguanine with 2 carbon atoms from pyruvate to form the tricyclic 4-demethylwyosine (imG-14) on guanosine-37 of tRNA(Phe).</text>
</comment>